<dbReference type="InterPro" id="IPR050492">
    <property type="entry name" value="Bact_metal-bind_prot9"/>
</dbReference>
<evidence type="ECO:0000256" key="3">
    <source>
        <dbReference type="ARBA" id="ARBA00015915"/>
    </source>
</evidence>
<evidence type="ECO:0000256" key="11">
    <source>
        <dbReference type="ARBA" id="ARBA00023157"/>
    </source>
</evidence>
<evidence type="ECO:0000256" key="8">
    <source>
        <dbReference type="ARBA" id="ARBA00022833"/>
    </source>
</evidence>
<keyword evidence="5" id="KW-0479">Metal-binding</keyword>
<dbReference type="PANTHER" id="PTHR42953:SF3">
    <property type="entry name" value="HIGH-AFFINITY ZINC UPTAKE SYSTEM PROTEIN ZNUA"/>
    <property type="match status" value="1"/>
</dbReference>
<evidence type="ECO:0000256" key="9">
    <source>
        <dbReference type="ARBA" id="ARBA00022906"/>
    </source>
</evidence>
<protein>
    <recommendedName>
        <fullName evidence="3">High-affinity zinc uptake system protein ZnuA</fullName>
    </recommendedName>
</protein>
<dbReference type="InterPro" id="IPR006127">
    <property type="entry name" value="ZnuA-like"/>
</dbReference>
<name>A0ABY5MMP9_9HYPH</name>
<evidence type="ECO:0000256" key="2">
    <source>
        <dbReference type="ARBA" id="ARBA00011028"/>
    </source>
</evidence>
<gene>
    <name evidence="14" type="primary">znuA</name>
    <name evidence="14" type="ORF">NTH_02384</name>
</gene>
<organism evidence="14 15">
    <name type="scientific">Nitratireductor thuwali</name>
    <dbReference type="NCBI Taxonomy" id="2267699"/>
    <lineage>
        <taxon>Bacteria</taxon>
        <taxon>Pseudomonadati</taxon>
        <taxon>Pseudomonadota</taxon>
        <taxon>Alphaproteobacteria</taxon>
        <taxon>Hyphomicrobiales</taxon>
        <taxon>Phyllobacteriaceae</taxon>
        <taxon>Nitratireductor</taxon>
    </lineage>
</organism>
<proteinExistence type="inferred from homology"/>
<keyword evidence="7" id="KW-0574">Periplasm</keyword>
<evidence type="ECO:0000256" key="10">
    <source>
        <dbReference type="ARBA" id="ARBA00023065"/>
    </source>
</evidence>
<dbReference type="CDD" id="cd01019">
    <property type="entry name" value="ZnuA"/>
    <property type="match status" value="1"/>
</dbReference>
<keyword evidence="8" id="KW-0862">Zinc</keyword>
<keyword evidence="11" id="KW-1015">Disulfide bond</keyword>
<evidence type="ECO:0000313" key="14">
    <source>
        <dbReference type="EMBL" id="UUP17908.1"/>
    </source>
</evidence>
<keyword evidence="9" id="KW-0864">Zinc transport</keyword>
<dbReference type="PANTHER" id="PTHR42953">
    <property type="entry name" value="HIGH-AFFINITY ZINC UPTAKE SYSTEM PROTEIN ZNUA-RELATED"/>
    <property type="match status" value="1"/>
</dbReference>
<evidence type="ECO:0000256" key="4">
    <source>
        <dbReference type="ARBA" id="ARBA00022448"/>
    </source>
</evidence>
<accession>A0ABY5MMP9</accession>
<feature type="region of interest" description="Disordered" evidence="12">
    <location>
        <begin position="122"/>
        <end position="175"/>
    </location>
</feature>
<dbReference type="Pfam" id="PF01297">
    <property type="entry name" value="ZnuA"/>
    <property type="match status" value="1"/>
</dbReference>
<evidence type="ECO:0000256" key="12">
    <source>
        <dbReference type="SAM" id="MobiDB-lite"/>
    </source>
</evidence>
<keyword evidence="6 13" id="KW-0732">Signal</keyword>
<evidence type="ECO:0000256" key="6">
    <source>
        <dbReference type="ARBA" id="ARBA00022729"/>
    </source>
</evidence>
<evidence type="ECO:0000256" key="1">
    <source>
        <dbReference type="ARBA" id="ARBA00004418"/>
    </source>
</evidence>
<sequence>MKLARSLPLVSALLLSTAGLPAHAAEGVIASIKPVHSIVSAIMQGAGEPALLVKGAASPHSYSMRPSEAASLESAKIVFWVGPELEQFLEKPLETLAQGARIVELAHAPGLKEMELREGGDFEEHRHEAGEEGHGDEDHAAHEGHHDHEAESGHEEHAEAGREDEHHGHDHGGIDMHLWLDPENARAMANRIAGVLAEADPANSALYRANLAEFETRLDNLIAETDERLAAVKGRPFIVFHDAYQYYESRFGISAAGSITVSPESIPGARRVGEIRDKVEELGAVCVFSEPQFEPKLVEVVTEGTEATAGVLDPLGASLEDGPDLYFELIDNMTASLVDCLSGQT</sequence>
<dbReference type="NCBIfam" id="NF007091">
    <property type="entry name" value="PRK09545.1"/>
    <property type="match status" value="1"/>
</dbReference>
<keyword evidence="4" id="KW-0813">Transport</keyword>
<evidence type="ECO:0000256" key="13">
    <source>
        <dbReference type="SAM" id="SignalP"/>
    </source>
</evidence>
<dbReference type="SUPFAM" id="SSF53807">
    <property type="entry name" value="Helical backbone' metal receptor"/>
    <property type="match status" value="1"/>
</dbReference>
<evidence type="ECO:0000313" key="15">
    <source>
        <dbReference type="Proteomes" id="UP001342418"/>
    </source>
</evidence>
<dbReference type="Gene3D" id="3.40.50.1980">
    <property type="entry name" value="Nitrogenase molybdenum iron protein domain"/>
    <property type="match status" value="2"/>
</dbReference>
<feature type="chain" id="PRO_5045307001" description="High-affinity zinc uptake system protein ZnuA" evidence="13">
    <location>
        <begin position="25"/>
        <end position="345"/>
    </location>
</feature>
<reference evidence="14 15" key="1">
    <citation type="submission" date="2018-07" db="EMBL/GenBank/DDBJ databases">
        <title>Genome sequence of Nitratireductor thuwali#1536.</title>
        <authorList>
            <person name="Michoud G."/>
            <person name="Merlino G."/>
            <person name="Sefrji F.O."/>
            <person name="Daffonchio D."/>
        </authorList>
    </citation>
    <scope>NUCLEOTIDE SEQUENCE [LARGE SCALE GENOMIC DNA]</scope>
    <source>
        <strain evidence="15">Nit1536</strain>
    </source>
</reference>
<feature type="signal peptide" evidence="13">
    <location>
        <begin position="1"/>
        <end position="24"/>
    </location>
</feature>
<comment type="subcellular location">
    <subcellularLocation>
        <location evidence="1">Periplasm</location>
    </subcellularLocation>
</comment>
<evidence type="ECO:0000256" key="5">
    <source>
        <dbReference type="ARBA" id="ARBA00022723"/>
    </source>
</evidence>
<dbReference type="RefSeq" id="WP_338530192.1">
    <property type="nucleotide sequence ID" value="NZ_CP030941.1"/>
</dbReference>
<keyword evidence="15" id="KW-1185">Reference proteome</keyword>
<keyword evidence="10" id="KW-0406">Ion transport</keyword>
<dbReference type="InterPro" id="IPR035520">
    <property type="entry name" value="ZnuA"/>
</dbReference>
<comment type="similarity">
    <text evidence="2">Belongs to the bacterial solute-binding protein 9 family.</text>
</comment>
<dbReference type="EMBL" id="CP030941">
    <property type="protein sequence ID" value="UUP17908.1"/>
    <property type="molecule type" value="Genomic_DNA"/>
</dbReference>
<dbReference type="Proteomes" id="UP001342418">
    <property type="component" value="Chromosome"/>
</dbReference>
<evidence type="ECO:0000256" key="7">
    <source>
        <dbReference type="ARBA" id="ARBA00022764"/>
    </source>
</evidence>